<comment type="function">
    <text evidence="16">NQR complex catalyzes the reduction of ubiquinone-1 to ubiquinol by two successive reactions, coupled with the transport of Na(+) ions from the cytoplasm to the periplasm. NqrA to NqrE are probably involved in the second step, the conversion of ubisemiquinone to ubiquinol.</text>
</comment>
<dbReference type="GO" id="GO:0010181">
    <property type="term" value="F:FMN binding"/>
    <property type="evidence" value="ECO:0007669"/>
    <property type="project" value="InterPro"/>
</dbReference>
<dbReference type="InterPro" id="IPR004338">
    <property type="entry name" value="NqrB/RnfD"/>
</dbReference>
<evidence type="ECO:0000256" key="16">
    <source>
        <dbReference type="HAMAP-Rule" id="MF_00426"/>
    </source>
</evidence>
<dbReference type="HAMAP" id="MF_00426">
    <property type="entry name" value="NqrB"/>
    <property type="match status" value="1"/>
</dbReference>
<keyword evidence="9 16" id="KW-1133">Transmembrane helix</keyword>
<sequence>MKFLRDLLDQQKPLFQKGGKLENLYYLYEAGETFLFSPKHTTPARGAQVKDAIDLKRMMITVVIAMIPCLLFGIYNTGHMHYLAVGEAASFGDKFILGLTLVLPIVIVAYAAGGLVEAGFAVVRKHPINEGFLVTGMLIPLVVPATTPLWQVALATVFAVVIAKEVFGGTGMNILNVAMTARAFLYFAYPAQISGDQVWTYLGEKTPVDGFSGATALAVAYQSGQEGVNAVSNLASHNAAVMDDMFGFANMFLGFIPGSIGETSTLMVLLGAAILLFTGVASWKIMLSAFGGAYIMAAVMQLMAVNEFMAMPAHYHLVMGGIAFGIVFMATDPVSAAQTESGKWIYGLLIGVLTIIIRVTNPAYPEGIMLAVLFMNVFAPLIDHYVVKANKKRRLQRATV</sequence>
<dbReference type="EC" id="7.2.1.1" evidence="16"/>
<dbReference type="EMBL" id="FNZH01000003">
    <property type="protein sequence ID" value="SEJ29355.1"/>
    <property type="molecule type" value="Genomic_DNA"/>
</dbReference>
<evidence type="ECO:0000256" key="1">
    <source>
        <dbReference type="ARBA" id="ARBA00022448"/>
    </source>
</evidence>
<feature type="modified residue" description="FMN phosphoryl threonine" evidence="16 17">
    <location>
        <position position="215"/>
    </location>
</feature>
<dbReference type="OrthoDB" id="9776359at2"/>
<keyword evidence="15 16" id="KW-0739">Sodium transport</keyword>
<comment type="subunit">
    <text evidence="16">Composed of six subunits; NqrA, NqrB, NqrC, NqrD, NqrE and NqrF.</text>
</comment>
<accession>A0A1H6XXP7</accession>
<feature type="transmembrane region" description="Helical" evidence="16">
    <location>
        <begin position="95"/>
        <end position="120"/>
    </location>
</feature>
<organism evidence="18 19">
    <name type="scientific">Cyclobacterium xiamenense</name>
    <dbReference type="NCBI Taxonomy" id="1297121"/>
    <lineage>
        <taxon>Bacteria</taxon>
        <taxon>Pseudomonadati</taxon>
        <taxon>Bacteroidota</taxon>
        <taxon>Cytophagia</taxon>
        <taxon>Cytophagales</taxon>
        <taxon>Cyclobacteriaceae</taxon>
        <taxon>Cyclobacterium</taxon>
    </lineage>
</organism>
<dbReference type="PIRSF" id="PIRSF016055">
    <property type="entry name" value="NADH-UbQ_OxRdtase_B_su"/>
    <property type="match status" value="1"/>
</dbReference>
<feature type="transmembrane region" description="Helical" evidence="16">
    <location>
        <begin position="285"/>
        <end position="303"/>
    </location>
</feature>
<comment type="cofactor">
    <cofactor evidence="16 17">
        <name>FMN</name>
        <dbReference type="ChEBI" id="CHEBI:58210"/>
    </cofactor>
</comment>
<feature type="transmembrane region" description="Helical" evidence="16">
    <location>
        <begin position="315"/>
        <end position="332"/>
    </location>
</feature>
<keyword evidence="4 16" id="KW-0597">Phosphoprotein</keyword>
<evidence type="ECO:0000256" key="15">
    <source>
        <dbReference type="ARBA" id="ARBA00023201"/>
    </source>
</evidence>
<keyword evidence="11 16" id="KW-0915">Sodium</keyword>
<keyword evidence="8 16" id="KW-1278">Translocase</keyword>
<keyword evidence="7 16" id="KW-0812">Transmembrane</keyword>
<dbReference type="NCBIfam" id="NF003756">
    <property type="entry name" value="PRK05349.1"/>
    <property type="match status" value="1"/>
</dbReference>
<dbReference type="RefSeq" id="WP_092173062.1">
    <property type="nucleotide sequence ID" value="NZ_FNZH01000003.1"/>
</dbReference>
<evidence type="ECO:0000256" key="4">
    <source>
        <dbReference type="ARBA" id="ARBA00022553"/>
    </source>
</evidence>
<keyword evidence="2 16" id="KW-1003">Cell membrane</keyword>
<feature type="transmembrane region" description="Helical" evidence="16">
    <location>
        <begin position="344"/>
        <end position="361"/>
    </location>
</feature>
<dbReference type="NCBIfam" id="TIGR01937">
    <property type="entry name" value="nqrB"/>
    <property type="match status" value="1"/>
</dbReference>
<evidence type="ECO:0000256" key="2">
    <source>
        <dbReference type="ARBA" id="ARBA00022475"/>
    </source>
</evidence>
<name>A0A1H6XXP7_9BACT</name>
<keyword evidence="6 16" id="KW-0288">FMN</keyword>
<feature type="transmembrane region" description="Helical" evidence="16">
    <location>
        <begin position="58"/>
        <end position="75"/>
    </location>
</feature>
<keyword evidence="14 16" id="KW-0472">Membrane</keyword>
<comment type="catalytic activity">
    <reaction evidence="16">
        <text>a ubiquinone + n Na(+)(in) + NADH + H(+) = a ubiquinol + n Na(+)(out) + NAD(+)</text>
        <dbReference type="Rhea" id="RHEA:47748"/>
        <dbReference type="Rhea" id="RHEA-COMP:9565"/>
        <dbReference type="Rhea" id="RHEA-COMP:9566"/>
        <dbReference type="ChEBI" id="CHEBI:15378"/>
        <dbReference type="ChEBI" id="CHEBI:16389"/>
        <dbReference type="ChEBI" id="CHEBI:17976"/>
        <dbReference type="ChEBI" id="CHEBI:29101"/>
        <dbReference type="ChEBI" id="CHEBI:57540"/>
        <dbReference type="ChEBI" id="CHEBI:57945"/>
        <dbReference type="EC" id="7.2.1.1"/>
    </reaction>
</comment>
<feature type="transmembrane region" description="Helical" evidence="16">
    <location>
        <begin position="132"/>
        <end position="163"/>
    </location>
</feature>
<comment type="subcellular location">
    <subcellularLocation>
        <location evidence="16">Cell membrane</location>
        <topology evidence="16">Multi-pass membrane protein</topology>
    </subcellularLocation>
</comment>
<dbReference type="Pfam" id="PF03116">
    <property type="entry name" value="NQR2_RnfD_RnfE"/>
    <property type="match status" value="1"/>
</dbReference>
<comment type="similarity">
    <text evidence="16">Belongs to the NqrB/RnfD family.</text>
</comment>
<dbReference type="GO" id="GO:0022904">
    <property type="term" value="P:respiratory electron transport chain"/>
    <property type="evidence" value="ECO:0007669"/>
    <property type="project" value="InterPro"/>
</dbReference>
<evidence type="ECO:0000256" key="14">
    <source>
        <dbReference type="ARBA" id="ARBA00023136"/>
    </source>
</evidence>
<keyword evidence="1 16" id="KW-0813">Transport</keyword>
<proteinExistence type="inferred from homology"/>
<dbReference type="GO" id="GO:0055085">
    <property type="term" value="P:transmembrane transport"/>
    <property type="evidence" value="ECO:0007669"/>
    <property type="project" value="InterPro"/>
</dbReference>
<evidence type="ECO:0000256" key="7">
    <source>
        <dbReference type="ARBA" id="ARBA00022692"/>
    </source>
</evidence>
<dbReference type="PANTHER" id="PTHR30578:SF1">
    <property type="entry name" value="NA(+)-TRANSLOCATING NADH-QUINONE REDUCTASE SUBUNIT B"/>
    <property type="match status" value="1"/>
</dbReference>
<evidence type="ECO:0000256" key="9">
    <source>
        <dbReference type="ARBA" id="ARBA00022989"/>
    </source>
</evidence>
<feature type="transmembrane region" description="Helical" evidence="16">
    <location>
        <begin position="367"/>
        <end position="387"/>
    </location>
</feature>
<gene>
    <name evidence="16" type="primary">nqrB</name>
    <name evidence="18" type="ORF">SAMN05192553_10379</name>
</gene>
<dbReference type="InterPro" id="IPR010966">
    <property type="entry name" value="NqrB"/>
</dbReference>
<keyword evidence="19" id="KW-1185">Reference proteome</keyword>
<dbReference type="PANTHER" id="PTHR30578">
    <property type="entry name" value="ELECTRON TRANSPORT COMPLEX PROTEIN RNFD"/>
    <property type="match status" value="1"/>
</dbReference>
<evidence type="ECO:0000313" key="19">
    <source>
        <dbReference type="Proteomes" id="UP000199403"/>
    </source>
</evidence>
<dbReference type="STRING" id="1416801.SAMN05192553_10379"/>
<evidence type="ECO:0000256" key="13">
    <source>
        <dbReference type="ARBA" id="ARBA00023075"/>
    </source>
</evidence>
<dbReference type="GO" id="GO:0005886">
    <property type="term" value="C:plasma membrane"/>
    <property type="evidence" value="ECO:0007669"/>
    <property type="project" value="UniProtKB-SubCell"/>
</dbReference>
<evidence type="ECO:0000256" key="8">
    <source>
        <dbReference type="ARBA" id="ARBA00022967"/>
    </source>
</evidence>
<evidence type="ECO:0000256" key="12">
    <source>
        <dbReference type="ARBA" id="ARBA00023065"/>
    </source>
</evidence>
<dbReference type="Proteomes" id="UP000199403">
    <property type="component" value="Unassembled WGS sequence"/>
</dbReference>
<keyword evidence="10 16" id="KW-0520">NAD</keyword>
<evidence type="ECO:0000256" key="10">
    <source>
        <dbReference type="ARBA" id="ARBA00023027"/>
    </source>
</evidence>
<dbReference type="GO" id="GO:0016655">
    <property type="term" value="F:oxidoreductase activity, acting on NAD(P)H, quinone or similar compound as acceptor"/>
    <property type="evidence" value="ECO:0007669"/>
    <property type="project" value="UniProtKB-UniRule"/>
</dbReference>
<dbReference type="AlphaFoldDB" id="A0A1H6XXP7"/>
<keyword evidence="13 16" id="KW-0830">Ubiquinone</keyword>
<dbReference type="GO" id="GO:0006814">
    <property type="term" value="P:sodium ion transport"/>
    <property type="evidence" value="ECO:0007669"/>
    <property type="project" value="UniProtKB-UniRule"/>
</dbReference>
<evidence type="ECO:0000256" key="17">
    <source>
        <dbReference type="PIRSR" id="PIRSR016055-50"/>
    </source>
</evidence>
<evidence type="ECO:0000256" key="5">
    <source>
        <dbReference type="ARBA" id="ARBA00022630"/>
    </source>
</evidence>
<keyword evidence="5 16" id="KW-0285">Flavoprotein</keyword>
<evidence type="ECO:0000256" key="11">
    <source>
        <dbReference type="ARBA" id="ARBA00023053"/>
    </source>
</evidence>
<protein>
    <recommendedName>
        <fullName evidence="16">Na(+)-translocating NADH-quinone reductase subunit B</fullName>
        <shortName evidence="16">Na(+)-NQR subunit B</shortName>
        <shortName evidence="16">Na(+)-translocating NQR subunit B</shortName>
        <ecNumber evidence="16">7.2.1.1</ecNumber>
    </recommendedName>
    <alternativeName>
        <fullName evidence="16">NQR complex subunit B</fullName>
    </alternativeName>
    <alternativeName>
        <fullName evidence="16">NQR-1 subunit B</fullName>
    </alternativeName>
</protein>
<keyword evidence="3" id="KW-0997">Cell inner membrane</keyword>
<evidence type="ECO:0000313" key="18">
    <source>
        <dbReference type="EMBL" id="SEJ29355.1"/>
    </source>
</evidence>
<reference evidence="19" key="1">
    <citation type="submission" date="2016-10" db="EMBL/GenBank/DDBJ databases">
        <authorList>
            <person name="Varghese N."/>
            <person name="Submissions S."/>
        </authorList>
    </citation>
    <scope>NUCLEOTIDE SEQUENCE [LARGE SCALE GENOMIC DNA]</scope>
    <source>
        <strain evidence="19">IBRC-M 10761</strain>
    </source>
</reference>
<evidence type="ECO:0000256" key="6">
    <source>
        <dbReference type="ARBA" id="ARBA00022643"/>
    </source>
</evidence>
<feature type="transmembrane region" description="Helical" evidence="16">
    <location>
        <begin position="252"/>
        <end position="278"/>
    </location>
</feature>
<evidence type="ECO:0000256" key="3">
    <source>
        <dbReference type="ARBA" id="ARBA00022519"/>
    </source>
</evidence>
<keyword evidence="12 16" id="KW-0406">Ion transport</keyword>